<name>A0AA46NNT8_9GAMM</name>
<sequence>MSFIVPVQVDYGALEVLWYSSFKNIESIILWWKVQEDIDIYKYNTALEAAKNILGNEKLVGIKTEEESNLFYKLYVDSVSLMIDNNYTSYLSYGGKKYFHKGKLNFSSAPPPM</sequence>
<proteinExistence type="predicted"/>
<evidence type="ECO:0000313" key="2">
    <source>
        <dbReference type="Proteomes" id="UP001164081"/>
    </source>
</evidence>
<dbReference type="AlphaFoldDB" id="A0AA46NNT8"/>
<evidence type="ECO:0000313" key="1">
    <source>
        <dbReference type="EMBL" id="UYF75040.1"/>
    </source>
</evidence>
<dbReference type="EMBL" id="CP089044">
    <property type="protein sequence ID" value="UYF75040.1"/>
    <property type="molecule type" value="Genomic_DNA"/>
</dbReference>
<accession>A0AA46NNT8</accession>
<protein>
    <submittedName>
        <fullName evidence="1">Uncharacterized protein</fullName>
    </submittedName>
</protein>
<organism evidence="1 2">
    <name type="scientific">Acinetobacter ursingii</name>
    <dbReference type="NCBI Taxonomy" id="108980"/>
    <lineage>
        <taxon>Bacteria</taxon>
        <taxon>Pseudomonadati</taxon>
        <taxon>Pseudomonadota</taxon>
        <taxon>Gammaproteobacteria</taxon>
        <taxon>Moraxellales</taxon>
        <taxon>Moraxellaceae</taxon>
        <taxon>Acinetobacter</taxon>
    </lineage>
</organism>
<dbReference type="RefSeq" id="WP_004991506.1">
    <property type="nucleotide sequence ID" value="NZ_AP018824.1"/>
</dbReference>
<reference evidence="1" key="1">
    <citation type="journal article" date="2022" name="J Glob Antimicrob Resist">
        <title>Comparative analysis of IMP-4- and OXA-58-containing plasmids of three carbapenemase-producing Acinetobacter ursingii strains in the Netherlands.</title>
        <authorList>
            <person name="Hendrickx A.P.A."/>
            <person name="Schade R.P."/>
            <person name="Landman F."/>
            <person name="Bosch T."/>
            <person name="Schouls L.M."/>
            <person name="van Dijk K."/>
        </authorList>
    </citation>
    <scope>NUCLEOTIDE SEQUENCE</scope>
    <source>
        <strain evidence="1">RIVM_C010761</strain>
    </source>
</reference>
<dbReference type="Proteomes" id="UP001164081">
    <property type="component" value="Chromosome"/>
</dbReference>
<gene>
    <name evidence="1" type="ORF">LSO58_14685</name>
</gene>